<dbReference type="OrthoDB" id="9996331at2759"/>
<accession>A0A4Y2VXB5</accession>
<dbReference type="AlphaFoldDB" id="A0A4Y2VXB5"/>
<name>A0A4Y2VXB5_ARAVE</name>
<keyword evidence="4" id="KW-1185">Reference proteome</keyword>
<organism evidence="3 4">
    <name type="scientific">Araneus ventricosus</name>
    <name type="common">Orbweaver spider</name>
    <name type="synonym">Epeira ventricosa</name>
    <dbReference type="NCBI Taxonomy" id="182803"/>
    <lineage>
        <taxon>Eukaryota</taxon>
        <taxon>Metazoa</taxon>
        <taxon>Ecdysozoa</taxon>
        <taxon>Arthropoda</taxon>
        <taxon>Chelicerata</taxon>
        <taxon>Arachnida</taxon>
        <taxon>Araneae</taxon>
        <taxon>Araneomorphae</taxon>
        <taxon>Entelegynae</taxon>
        <taxon>Araneoidea</taxon>
        <taxon>Araneidae</taxon>
        <taxon>Araneus</taxon>
    </lineage>
</organism>
<evidence type="ECO:0000313" key="2">
    <source>
        <dbReference type="EMBL" id="GBO28998.1"/>
    </source>
</evidence>
<dbReference type="EMBL" id="BGPR01052131">
    <property type="protein sequence ID" value="GBO29008.1"/>
    <property type="molecule type" value="Genomic_DNA"/>
</dbReference>
<reference evidence="3 4" key="1">
    <citation type="journal article" date="2019" name="Sci. Rep.">
        <title>Orb-weaving spider Araneus ventricosus genome elucidates the spidroin gene catalogue.</title>
        <authorList>
            <person name="Kono N."/>
            <person name="Nakamura H."/>
            <person name="Ohtoshi R."/>
            <person name="Moran D.A.P."/>
            <person name="Shinohara A."/>
            <person name="Yoshida Y."/>
            <person name="Fujiwara M."/>
            <person name="Mori M."/>
            <person name="Tomita M."/>
            <person name="Arakawa K."/>
        </authorList>
    </citation>
    <scope>NUCLEOTIDE SEQUENCE [LARGE SCALE GENOMIC DNA]</scope>
</reference>
<proteinExistence type="predicted"/>
<dbReference type="EMBL" id="BGPR01052125">
    <property type="protein sequence ID" value="GBO28998.1"/>
    <property type="molecule type" value="Genomic_DNA"/>
</dbReference>
<protein>
    <submittedName>
        <fullName evidence="3">Uncharacterized protein</fullName>
    </submittedName>
</protein>
<dbReference type="Proteomes" id="UP000499080">
    <property type="component" value="Unassembled WGS sequence"/>
</dbReference>
<sequence length="95" mass="10887">EFRFTLGSESGHLLIWREDRGGGIIVRAEIFLHGHTDLPVHHEGTLTVVRYGDKILDPYFRQYAGAIGEESVFTELDLLRIKVRSKWTGHLNLQT</sequence>
<evidence type="ECO:0000313" key="3">
    <source>
        <dbReference type="EMBL" id="GBO29008.1"/>
    </source>
</evidence>
<evidence type="ECO:0000313" key="1">
    <source>
        <dbReference type="EMBL" id="GBO27116.1"/>
    </source>
</evidence>
<comment type="caution">
    <text evidence="3">The sequence shown here is derived from an EMBL/GenBank/DDBJ whole genome shotgun (WGS) entry which is preliminary data.</text>
</comment>
<feature type="non-terminal residue" evidence="3">
    <location>
        <position position="1"/>
    </location>
</feature>
<gene>
    <name evidence="3" type="ORF">AVEN_100095_1</name>
    <name evidence="2" type="ORF">AVEN_11002_1</name>
    <name evidence="1" type="ORF">AVEN_43393_1</name>
</gene>
<evidence type="ECO:0000313" key="4">
    <source>
        <dbReference type="Proteomes" id="UP000499080"/>
    </source>
</evidence>
<dbReference type="EMBL" id="BGPR01050106">
    <property type="protein sequence ID" value="GBO27116.1"/>
    <property type="molecule type" value="Genomic_DNA"/>
</dbReference>